<accession>I3UM82</accession>
<dbReference type="EMBL" id="HQ317390">
    <property type="protein sequence ID" value="AFK66597.1"/>
    <property type="molecule type" value="Genomic_DNA"/>
</dbReference>
<proteinExistence type="predicted"/>
<dbReference type="GeneID" id="13165567"/>
<evidence type="ECO:0000313" key="1">
    <source>
        <dbReference type="EMBL" id="AFK66597.1"/>
    </source>
</evidence>
<protein>
    <submittedName>
        <fullName evidence="1">Uncharacterized protein</fullName>
    </submittedName>
</protein>
<sequence>MSDITKSNLIARIKVSAMSGQGFTPALAVELSELLDDNTRKTVKMSNEYHSRLTEIEKELFGYDRKGRLNAVSADPEGVEAEAAPTQAEAANDADFDCKGCTACEDQSLNAFISELFGNFAPVQKQALTRVTRPFMGLPTIMLVKA</sequence>
<gene>
    <name evidence="1" type="ORF">COPG_00001</name>
</gene>
<keyword evidence="2" id="KW-1185">Reference proteome</keyword>
<dbReference type="RefSeq" id="YP_006489187.1">
    <property type="nucleotide sequence ID" value="NC_018088.1"/>
</dbReference>
<reference evidence="1 2" key="1">
    <citation type="journal article" date="2013" name="Extremophiles">
        <title>Genomic analysis of cold-active Colwelliaphage 9A and psychrophilic phage-host interactions.</title>
        <authorList>
            <person name="Colangelo-Lillis J.R."/>
            <person name="Deming J.W."/>
        </authorList>
    </citation>
    <scope>NUCLEOTIDE SEQUENCE [LARGE SCALE GENOMIC DNA]</scope>
    <source>
        <strain evidence="1">9A</strain>
    </source>
</reference>
<organism evidence="1 2">
    <name type="scientific">Colwellia phage 9A</name>
    <dbReference type="NCBI Taxonomy" id="765765"/>
    <lineage>
        <taxon>Viruses</taxon>
        <taxon>Duplodnaviria</taxon>
        <taxon>Heunggongvirae</taxon>
        <taxon>Uroviricota</taxon>
        <taxon>Caudoviricetes</taxon>
        <taxon>Franklinbayvirus</taxon>
        <taxon>Franklinbayvirus fv9A</taxon>
    </lineage>
</organism>
<evidence type="ECO:0000313" key="2">
    <source>
        <dbReference type="Proteomes" id="UP000005266"/>
    </source>
</evidence>
<dbReference type="KEGG" id="vg:13165567"/>
<dbReference type="Proteomes" id="UP000005266">
    <property type="component" value="Segment"/>
</dbReference>
<name>I3UM82_9CAUD</name>